<feature type="binding site" evidence="2">
    <location>
        <position position="294"/>
    </location>
    <ligand>
        <name>Zn(2+)</name>
        <dbReference type="ChEBI" id="CHEBI:29105"/>
    </ligand>
</feature>
<protein>
    <submittedName>
        <fullName evidence="5">Lanthionine synthetase C-like protein</fullName>
    </submittedName>
</protein>
<dbReference type="PRINTS" id="PR01950">
    <property type="entry name" value="LANCSUPER"/>
</dbReference>
<comment type="similarity">
    <text evidence="1">Belongs to the LanC-like protein family.</text>
</comment>
<accession>A0A0R3R9C1</accession>
<dbReference type="InterPro" id="IPR020464">
    <property type="entry name" value="LanC-like_prot_euk"/>
</dbReference>
<dbReference type="GO" id="GO:0005886">
    <property type="term" value="C:plasma membrane"/>
    <property type="evidence" value="ECO:0007669"/>
    <property type="project" value="TreeGrafter"/>
</dbReference>
<dbReference type="SUPFAM" id="SSF158745">
    <property type="entry name" value="LanC-like"/>
    <property type="match status" value="1"/>
</dbReference>
<dbReference type="PANTHER" id="PTHR12736:SF7">
    <property type="entry name" value="LANC-LIKE PROTEIN 3"/>
    <property type="match status" value="1"/>
</dbReference>
<proteinExistence type="inferred from homology"/>
<evidence type="ECO:0000256" key="1">
    <source>
        <dbReference type="ARBA" id="ARBA00007179"/>
    </source>
</evidence>
<evidence type="ECO:0000313" key="4">
    <source>
        <dbReference type="Proteomes" id="UP000280834"/>
    </source>
</evidence>
<dbReference type="EMBL" id="UZAG01021383">
    <property type="protein sequence ID" value="VDO50244.1"/>
    <property type="molecule type" value="Genomic_DNA"/>
</dbReference>
<keyword evidence="4" id="KW-1185">Reference proteome</keyword>
<dbReference type="AlphaFoldDB" id="A0A0R3R9C1"/>
<dbReference type="PRINTS" id="PR01951">
    <property type="entry name" value="LANCEUKARYTE"/>
</dbReference>
<dbReference type="PANTHER" id="PTHR12736">
    <property type="entry name" value="LANC-LIKE PROTEIN"/>
    <property type="match status" value="1"/>
</dbReference>
<name>A0A0R3R9C1_9BILA</name>
<dbReference type="InterPro" id="IPR012341">
    <property type="entry name" value="6hp_glycosidase-like_sf"/>
</dbReference>
<dbReference type="CDD" id="cd04794">
    <property type="entry name" value="euk_LANCL"/>
    <property type="match status" value="1"/>
</dbReference>
<reference evidence="3 4" key="2">
    <citation type="submission" date="2018-11" db="EMBL/GenBank/DDBJ databases">
        <authorList>
            <consortium name="Pathogen Informatics"/>
        </authorList>
    </citation>
    <scope>NUCLEOTIDE SEQUENCE [LARGE SCALE GENOMIC DNA]</scope>
</reference>
<evidence type="ECO:0000313" key="3">
    <source>
        <dbReference type="EMBL" id="VDO50244.1"/>
    </source>
</evidence>
<organism evidence="5">
    <name type="scientific">Brugia timori</name>
    <dbReference type="NCBI Taxonomy" id="42155"/>
    <lineage>
        <taxon>Eukaryota</taxon>
        <taxon>Metazoa</taxon>
        <taxon>Ecdysozoa</taxon>
        <taxon>Nematoda</taxon>
        <taxon>Chromadorea</taxon>
        <taxon>Rhabditida</taxon>
        <taxon>Spirurina</taxon>
        <taxon>Spiruromorpha</taxon>
        <taxon>Filarioidea</taxon>
        <taxon>Onchocercidae</taxon>
        <taxon>Brugia</taxon>
    </lineage>
</organism>
<sequence length="327" mass="36776">MVSKWLPRYMENPFQKNAKKGAESVSVVDHTACLQYVTKTWLENEARQLLKKIMNRSLSNDDLHGGAYTGGAGIAYAMLRASSSSFTHDRKESTKYGKRILMLHLEAVRKKESNRETCYLLGSLSIYVVCILYEKTNEGSKRMIDHITEIGHHIACGDVLGDGDDELLAGRVGFLAAVMTLREHFSHKTIPDDCVEKVVNKIIASGRSYASSKQFKMPLMYQYHGRHYLGAAHGLMGILQMLLCFVEFLDEKAKSDVLETLDWIVSLQLKNGNIPSKVEEEKVDRGENELVHWCHGATGAVHLMIVAYLRTHNEKYLKSADAALNLI</sequence>
<dbReference type="SMART" id="SM01260">
    <property type="entry name" value="LANC_like"/>
    <property type="match status" value="1"/>
</dbReference>
<dbReference type="GO" id="GO:0046872">
    <property type="term" value="F:metal ion binding"/>
    <property type="evidence" value="ECO:0007669"/>
    <property type="project" value="UniProtKB-KW"/>
</dbReference>
<dbReference type="WBParaSite" id="BTMF_0001663401-mRNA-1">
    <property type="protein sequence ID" value="BTMF_0001663401-mRNA-1"/>
    <property type="gene ID" value="BTMF_0001663401"/>
</dbReference>
<dbReference type="GO" id="GO:0005975">
    <property type="term" value="P:carbohydrate metabolic process"/>
    <property type="evidence" value="ECO:0007669"/>
    <property type="project" value="InterPro"/>
</dbReference>
<dbReference type="Pfam" id="PF05147">
    <property type="entry name" value="LANC_like"/>
    <property type="match status" value="1"/>
</dbReference>
<dbReference type="Gene3D" id="1.50.10.10">
    <property type="match status" value="1"/>
</dbReference>
<dbReference type="GO" id="GO:0031179">
    <property type="term" value="P:peptide modification"/>
    <property type="evidence" value="ECO:0007669"/>
    <property type="project" value="InterPro"/>
</dbReference>
<gene>
    <name evidence="3" type="ORF">BTMF_LOCUS14607</name>
</gene>
<keyword evidence="2" id="KW-0479">Metal-binding</keyword>
<evidence type="ECO:0000256" key="2">
    <source>
        <dbReference type="PIRSR" id="PIRSR607822-1"/>
    </source>
</evidence>
<reference evidence="5" key="1">
    <citation type="submission" date="2017-02" db="UniProtKB">
        <authorList>
            <consortium name="WormBaseParasite"/>
        </authorList>
    </citation>
    <scope>IDENTIFICATION</scope>
</reference>
<dbReference type="Proteomes" id="UP000280834">
    <property type="component" value="Unassembled WGS sequence"/>
</dbReference>
<keyword evidence="2" id="KW-0862">Zinc</keyword>
<evidence type="ECO:0000313" key="5">
    <source>
        <dbReference type="WBParaSite" id="BTMF_0001663401-mRNA-1"/>
    </source>
</evidence>
<dbReference type="InterPro" id="IPR007822">
    <property type="entry name" value="LANC-like"/>
</dbReference>